<evidence type="ECO:0000313" key="1">
    <source>
        <dbReference type="EMBL" id="MBB2156771.1"/>
    </source>
</evidence>
<evidence type="ECO:0000313" key="2">
    <source>
        <dbReference type="Proteomes" id="UP000550787"/>
    </source>
</evidence>
<name>A0A7W4I5S0_GLUDI</name>
<proteinExistence type="predicted"/>
<reference evidence="1 2" key="1">
    <citation type="submission" date="2020-04" db="EMBL/GenBank/DDBJ databases">
        <title>Description of novel Gluconacetobacter.</title>
        <authorList>
            <person name="Sombolestani A."/>
        </authorList>
    </citation>
    <scope>NUCLEOTIDE SEQUENCE [LARGE SCALE GENOMIC DNA]</scope>
    <source>
        <strain evidence="1 2">LMG 7603</strain>
    </source>
</reference>
<evidence type="ECO:0008006" key="3">
    <source>
        <dbReference type="Google" id="ProtNLM"/>
    </source>
</evidence>
<dbReference type="RefSeq" id="WP_012228183.1">
    <property type="nucleotide sequence ID" value="NZ_JABEQG010000018.1"/>
</dbReference>
<dbReference type="EMBL" id="JABEQG010000018">
    <property type="protein sequence ID" value="MBB2156771.1"/>
    <property type="molecule type" value="Genomic_DNA"/>
</dbReference>
<organism evidence="1 2">
    <name type="scientific">Gluconacetobacter diazotrophicus</name>
    <name type="common">Acetobacter diazotrophicus</name>
    <dbReference type="NCBI Taxonomy" id="33996"/>
    <lineage>
        <taxon>Bacteria</taxon>
        <taxon>Pseudomonadati</taxon>
        <taxon>Pseudomonadota</taxon>
        <taxon>Alphaproteobacteria</taxon>
        <taxon>Acetobacterales</taxon>
        <taxon>Acetobacteraceae</taxon>
        <taxon>Gluconacetobacter</taxon>
    </lineage>
</organism>
<dbReference type="Proteomes" id="UP000550787">
    <property type="component" value="Unassembled WGS sequence"/>
</dbReference>
<sequence>MAVYMITYDLKAFEKRNYTGLYDAIKGYEHWCRPFEAVWFVDTVTKSEADISMELKPHLQSENGDTLLVIRVIQERSGYYSAKCVDWMQSDSRTWRTPAVR</sequence>
<gene>
    <name evidence="1" type="ORF">HLH33_10685</name>
</gene>
<protein>
    <recommendedName>
        <fullName evidence="3">SinR-like protein</fullName>
    </recommendedName>
</protein>
<comment type="caution">
    <text evidence="1">The sequence shown here is derived from an EMBL/GenBank/DDBJ whole genome shotgun (WGS) entry which is preliminary data.</text>
</comment>
<dbReference type="AlphaFoldDB" id="A0A7W4I5S0"/>
<accession>A0A7W4I5S0</accession>